<feature type="region of interest" description="Disordered" evidence="1">
    <location>
        <begin position="1"/>
        <end position="35"/>
    </location>
</feature>
<dbReference type="InterPro" id="IPR057373">
    <property type="entry name" value="ZNFX1"/>
</dbReference>
<evidence type="ECO:0000259" key="2">
    <source>
        <dbReference type="Pfam" id="PF25396"/>
    </source>
</evidence>
<keyword evidence="4" id="KW-1185">Reference proteome</keyword>
<dbReference type="AlphaFoldDB" id="A0AAV7JEW6"/>
<gene>
    <name evidence="3" type="ORF">LOD99_12241</name>
</gene>
<evidence type="ECO:0000256" key="1">
    <source>
        <dbReference type="SAM" id="MobiDB-lite"/>
    </source>
</evidence>
<protein>
    <submittedName>
        <fullName evidence="3">NFX1-type zinc finger-containing protein 1</fullName>
    </submittedName>
</protein>
<name>A0AAV7JEW6_9METZ</name>
<feature type="domain" description="ZNFX1" evidence="2">
    <location>
        <begin position="297"/>
        <end position="371"/>
    </location>
</feature>
<sequence length="388" mass="45309">MSSRHRARSTTSSRGGATRGATPARRDRIRSTPTVTSTDGNLDYISRCEKWCAQLDNNSAVENILNTLGEFQVMVNKDQMSRMELSRLVLLFNQPQITENTFQTILSLNDLFCVLVNSKFVTSKFNLLRFLVKTLDDLQANSNTENLVFILNNITSLLGNLMNKFPNEHCNYSHCISRLFERIESENFEEIIPFYDREYIYELNFELSRITISEREIQIHQDNYAISFRAIEIFPNYNEIEFPSNTELKALIREGQYEDTESYLDIHFKLLREDMIYPLKVAINFLIQLDENYATGLFTYDNVKIAKISTLPQHGLVYRVTFTPYGMQNIKSYNWERSDRLKYGSLLCLSKKNIEGYPTFKDPLWAIVINKETQNRFCTTNNKIPQRI</sequence>
<proteinExistence type="predicted"/>
<organism evidence="3 4">
    <name type="scientific">Oopsacas minuta</name>
    <dbReference type="NCBI Taxonomy" id="111878"/>
    <lineage>
        <taxon>Eukaryota</taxon>
        <taxon>Metazoa</taxon>
        <taxon>Porifera</taxon>
        <taxon>Hexactinellida</taxon>
        <taxon>Hexasterophora</taxon>
        <taxon>Lyssacinosida</taxon>
        <taxon>Leucopsacidae</taxon>
        <taxon>Oopsacas</taxon>
    </lineage>
</organism>
<evidence type="ECO:0000313" key="3">
    <source>
        <dbReference type="EMBL" id="KAI6647244.1"/>
    </source>
</evidence>
<dbReference type="EMBL" id="JAKMXF010000343">
    <property type="protein sequence ID" value="KAI6647244.1"/>
    <property type="molecule type" value="Genomic_DNA"/>
</dbReference>
<feature type="compositionally biased region" description="Low complexity" evidence="1">
    <location>
        <begin position="9"/>
        <end position="22"/>
    </location>
</feature>
<comment type="caution">
    <text evidence="3">The sequence shown here is derived from an EMBL/GenBank/DDBJ whole genome shotgun (WGS) entry which is preliminary data.</text>
</comment>
<evidence type="ECO:0000313" key="4">
    <source>
        <dbReference type="Proteomes" id="UP001165289"/>
    </source>
</evidence>
<reference evidence="3 4" key="1">
    <citation type="journal article" date="2023" name="BMC Biol.">
        <title>The compact genome of the sponge Oopsacas minuta (Hexactinellida) is lacking key metazoan core genes.</title>
        <authorList>
            <person name="Santini S."/>
            <person name="Schenkelaars Q."/>
            <person name="Jourda C."/>
            <person name="Duchesne M."/>
            <person name="Belahbib H."/>
            <person name="Rocher C."/>
            <person name="Selva M."/>
            <person name="Riesgo A."/>
            <person name="Vervoort M."/>
            <person name="Leys S.P."/>
            <person name="Kodjabachian L."/>
            <person name="Le Bivic A."/>
            <person name="Borchiellini C."/>
            <person name="Claverie J.M."/>
            <person name="Renard E."/>
        </authorList>
    </citation>
    <scope>NUCLEOTIDE SEQUENCE [LARGE SCALE GENOMIC DNA]</scope>
    <source>
        <strain evidence="3">SPO-2</strain>
    </source>
</reference>
<accession>A0AAV7JEW6</accession>
<dbReference type="Proteomes" id="UP001165289">
    <property type="component" value="Unassembled WGS sequence"/>
</dbReference>
<dbReference type="Pfam" id="PF25396">
    <property type="entry name" value="ZNFX1"/>
    <property type="match status" value="1"/>
</dbReference>